<keyword evidence="2" id="KW-0472">Membrane</keyword>
<evidence type="ECO:0000256" key="2">
    <source>
        <dbReference type="SAM" id="Phobius"/>
    </source>
</evidence>
<evidence type="ECO:0000256" key="1">
    <source>
        <dbReference type="SAM" id="MobiDB-lite"/>
    </source>
</evidence>
<keyword evidence="2" id="KW-1133">Transmembrane helix</keyword>
<proteinExistence type="predicted"/>
<feature type="transmembrane region" description="Helical" evidence="2">
    <location>
        <begin position="41"/>
        <end position="60"/>
    </location>
</feature>
<keyword evidence="4" id="KW-1185">Reference proteome</keyword>
<dbReference type="Proteomes" id="UP000518300">
    <property type="component" value="Unassembled WGS sequence"/>
</dbReference>
<feature type="transmembrane region" description="Helical" evidence="2">
    <location>
        <begin position="66"/>
        <end position="88"/>
    </location>
</feature>
<sequence>MGGGRALSGEGERLSYRSSASESPQVVDLGSLRGVELRTRAFVEALALGAFALLGFVARAPALKVVAFGVAALGVLLAAVCRSHVLVLETSPTGRVRWPLGLARRGSERDARLLAAWETLAGVVRARGVPVRAVGSGREVQPPPQPPGPHDGPRA</sequence>
<evidence type="ECO:0000313" key="3">
    <source>
        <dbReference type="EMBL" id="NMO13360.1"/>
    </source>
</evidence>
<feature type="compositionally biased region" description="Pro residues" evidence="1">
    <location>
        <begin position="141"/>
        <end position="155"/>
    </location>
</feature>
<accession>A0A848L367</accession>
<name>A0A848L367_9BACT</name>
<comment type="caution">
    <text evidence="3">The sequence shown here is derived from an EMBL/GenBank/DDBJ whole genome shotgun (WGS) entry which is preliminary data.</text>
</comment>
<reference evidence="3 4" key="1">
    <citation type="submission" date="2020-04" db="EMBL/GenBank/DDBJ databases">
        <title>Draft genome of Pyxidicoccus fallax type strain.</title>
        <authorList>
            <person name="Whitworth D.E."/>
        </authorList>
    </citation>
    <scope>NUCLEOTIDE SEQUENCE [LARGE SCALE GENOMIC DNA]</scope>
    <source>
        <strain evidence="3 4">DSM 14698</strain>
    </source>
</reference>
<dbReference type="EMBL" id="JABBJJ010000001">
    <property type="protein sequence ID" value="NMO13360.1"/>
    <property type="molecule type" value="Genomic_DNA"/>
</dbReference>
<gene>
    <name evidence="3" type="ORF">HG543_00525</name>
</gene>
<feature type="region of interest" description="Disordered" evidence="1">
    <location>
        <begin position="134"/>
        <end position="155"/>
    </location>
</feature>
<evidence type="ECO:0000313" key="4">
    <source>
        <dbReference type="Proteomes" id="UP000518300"/>
    </source>
</evidence>
<keyword evidence="2" id="KW-0812">Transmembrane</keyword>
<dbReference type="AlphaFoldDB" id="A0A848L367"/>
<organism evidence="3 4">
    <name type="scientific">Pyxidicoccus fallax</name>
    <dbReference type="NCBI Taxonomy" id="394095"/>
    <lineage>
        <taxon>Bacteria</taxon>
        <taxon>Pseudomonadati</taxon>
        <taxon>Myxococcota</taxon>
        <taxon>Myxococcia</taxon>
        <taxon>Myxococcales</taxon>
        <taxon>Cystobacterineae</taxon>
        <taxon>Myxococcaceae</taxon>
        <taxon>Pyxidicoccus</taxon>
    </lineage>
</organism>
<protein>
    <submittedName>
        <fullName evidence="3">Uncharacterized protein</fullName>
    </submittedName>
</protein>